<name>A0A6C0B883_9ZZZZ</name>
<evidence type="ECO:0000313" key="1">
    <source>
        <dbReference type="EMBL" id="QHS87759.1"/>
    </source>
</evidence>
<dbReference type="EMBL" id="MN739088">
    <property type="protein sequence ID" value="QHS87759.1"/>
    <property type="molecule type" value="Genomic_DNA"/>
</dbReference>
<sequence length="102" mass="12618">MKRVKFSLIRDVVIIPNKDDSYYDGLKEVLWWSPDETANIQKVANQEYYKTIQFNRKKNRRLLFKTMWYEIDFDKIYELMETYKLTHKIELKKLCELYIIKP</sequence>
<accession>A0A6C0B883</accession>
<reference evidence="1" key="1">
    <citation type="journal article" date="2020" name="Nature">
        <title>Giant virus diversity and host interactions through global metagenomics.</title>
        <authorList>
            <person name="Schulz F."/>
            <person name="Roux S."/>
            <person name="Paez-Espino D."/>
            <person name="Jungbluth S."/>
            <person name="Walsh D.A."/>
            <person name="Denef V.J."/>
            <person name="McMahon K.D."/>
            <person name="Konstantinidis K.T."/>
            <person name="Eloe-Fadrosh E.A."/>
            <person name="Kyrpides N.C."/>
            <person name="Woyke T."/>
        </authorList>
    </citation>
    <scope>NUCLEOTIDE SEQUENCE</scope>
    <source>
        <strain evidence="1">GVMAG-M-3300010158-13</strain>
    </source>
</reference>
<protein>
    <submittedName>
        <fullName evidence="1">Uncharacterized protein</fullName>
    </submittedName>
</protein>
<organism evidence="1">
    <name type="scientific">viral metagenome</name>
    <dbReference type="NCBI Taxonomy" id="1070528"/>
    <lineage>
        <taxon>unclassified sequences</taxon>
        <taxon>metagenomes</taxon>
        <taxon>organismal metagenomes</taxon>
    </lineage>
</organism>
<proteinExistence type="predicted"/>
<dbReference type="AlphaFoldDB" id="A0A6C0B883"/>